<feature type="region of interest" description="Disordered" evidence="1">
    <location>
        <begin position="1"/>
        <end position="30"/>
    </location>
</feature>
<dbReference type="Proteomes" id="UP000558688">
    <property type="component" value="Unassembled WGS sequence"/>
</dbReference>
<feature type="region of interest" description="Disordered" evidence="1">
    <location>
        <begin position="42"/>
        <end position="78"/>
    </location>
</feature>
<protein>
    <submittedName>
        <fullName evidence="2">Uncharacterized protein</fullName>
    </submittedName>
</protein>
<gene>
    <name evidence="2" type="ORF">FOXYS1_1393</name>
</gene>
<reference evidence="2" key="1">
    <citation type="submission" date="2020-02" db="EMBL/GenBank/DDBJ databases">
        <title>Identification and distribution of gene clusters putatively required for synthesis of sphingolipid metabolism inhibitors in phylogenetically diverse species of the filamentous fungus Fusarium.</title>
        <authorList>
            <person name="Kim H.-S."/>
            <person name="Busman M."/>
            <person name="Brown D.W."/>
            <person name="Divon H."/>
            <person name="Uhlig S."/>
            <person name="Proctor R.H."/>
        </authorList>
    </citation>
    <scope>NUCLEOTIDE SEQUENCE [LARGE SCALE GENOMIC DNA]</scope>
    <source>
        <strain evidence="2">NRRL 39464</strain>
    </source>
</reference>
<comment type="caution">
    <text evidence="2">The sequence shown here is derived from an EMBL/GenBank/DDBJ whole genome shotgun (WGS) entry which is preliminary data.</text>
</comment>
<dbReference type="EMBL" id="JAAFOW010000214">
    <property type="protein sequence ID" value="KAF5267719.1"/>
    <property type="molecule type" value="Genomic_DNA"/>
</dbReference>
<accession>A0A8H5AM79</accession>
<evidence type="ECO:0000313" key="3">
    <source>
        <dbReference type="Proteomes" id="UP000558688"/>
    </source>
</evidence>
<feature type="compositionally biased region" description="Basic and acidic residues" evidence="1">
    <location>
        <begin position="57"/>
        <end position="66"/>
    </location>
</feature>
<evidence type="ECO:0000313" key="2">
    <source>
        <dbReference type="EMBL" id="KAF5267719.1"/>
    </source>
</evidence>
<proteinExistence type="predicted"/>
<feature type="compositionally biased region" description="Polar residues" evidence="1">
    <location>
        <begin position="13"/>
        <end position="24"/>
    </location>
</feature>
<organism evidence="2 3">
    <name type="scientific">Fusarium oxysporum</name>
    <name type="common">Fusarium vascular wilt</name>
    <dbReference type="NCBI Taxonomy" id="5507"/>
    <lineage>
        <taxon>Eukaryota</taxon>
        <taxon>Fungi</taxon>
        <taxon>Dikarya</taxon>
        <taxon>Ascomycota</taxon>
        <taxon>Pezizomycotina</taxon>
        <taxon>Sordariomycetes</taxon>
        <taxon>Hypocreomycetidae</taxon>
        <taxon>Hypocreales</taxon>
        <taxon>Nectriaceae</taxon>
        <taxon>Fusarium</taxon>
        <taxon>Fusarium oxysporum species complex</taxon>
    </lineage>
</organism>
<dbReference type="AlphaFoldDB" id="A0A8H5AM79"/>
<sequence length="78" mass="8745">MGRPKSRRALSASRFQEGSMNDRTSAAPPVQFLGPEERAALERPALTNIKSNNSRPMSDDFSDKQVKRGRLLGQVWDE</sequence>
<feature type="non-terminal residue" evidence="2">
    <location>
        <position position="78"/>
    </location>
</feature>
<evidence type="ECO:0000256" key="1">
    <source>
        <dbReference type="SAM" id="MobiDB-lite"/>
    </source>
</evidence>
<name>A0A8H5AM79_FUSOX</name>